<keyword evidence="4" id="KW-0997">Cell inner membrane</keyword>
<dbReference type="SUPFAM" id="SSF109998">
    <property type="entry name" value="Triger factor/SurA peptide-binding domain-like"/>
    <property type="match status" value="1"/>
</dbReference>
<evidence type="ECO:0000256" key="14">
    <source>
        <dbReference type="SAM" id="Phobius"/>
    </source>
</evidence>
<organism evidence="16 17">
    <name type="scientific">Phenylobacterium ferrooxidans</name>
    <dbReference type="NCBI Taxonomy" id="2982689"/>
    <lineage>
        <taxon>Bacteria</taxon>
        <taxon>Pseudomonadati</taxon>
        <taxon>Pseudomonadota</taxon>
        <taxon>Alphaproteobacteria</taxon>
        <taxon>Caulobacterales</taxon>
        <taxon>Caulobacteraceae</taxon>
        <taxon>Phenylobacterium</taxon>
    </lineage>
</organism>
<keyword evidence="8" id="KW-0143">Chaperone</keyword>
<proteinExistence type="inferred from homology"/>
<evidence type="ECO:0000256" key="7">
    <source>
        <dbReference type="ARBA" id="ARBA00023136"/>
    </source>
</evidence>
<dbReference type="EMBL" id="JAOTJD010000001">
    <property type="protein sequence ID" value="MFD3262479.1"/>
    <property type="molecule type" value="Genomic_DNA"/>
</dbReference>
<evidence type="ECO:0000256" key="11">
    <source>
        <dbReference type="ARBA" id="ARBA00038408"/>
    </source>
</evidence>
<dbReference type="InterPro" id="IPR027304">
    <property type="entry name" value="Trigger_fact/SurA_dom_sf"/>
</dbReference>
<dbReference type="Pfam" id="PF13145">
    <property type="entry name" value="Rotamase_2"/>
    <property type="match status" value="2"/>
</dbReference>
<dbReference type="Pfam" id="PF13624">
    <property type="entry name" value="SurA_N_3"/>
    <property type="match status" value="1"/>
</dbReference>
<evidence type="ECO:0000256" key="10">
    <source>
        <dbReference type="ARBA" id="ARBA00031484"/>
    </source>
</evidence>
<keyword evidence="5 14" id="KW-0812">Transmembrane</keyword>
<evidence type="ECO:0000256" key="6">
    <source>
        <dbReference type="ARBA" id="ARBA00022989"/>
    </source>
</evidence>
<sequence>MLAAIRQFAKSWVALVLIGLLVVSFALFGINDVFTGSTSNAVVTAGSRKVSTADFKREFDSFRKGAEQQVGQPITNEMAAANGLDTRVLNEVASREAFGEMLAKIGIKPSDTLITRELQKIPAFFDQVSGRFDKNLYAERLNENGLTPPAFELIMRDQVAGSHLVSALANGLRVPRAYTALGAIYAMESRDVGYFTIDPRNVTAPALPTDAQLTELMKENAAALTRPEFRVLTVVHFSPAMISANLPIDPAELQKRFEFRRDTLSRPETRSLVQIPAKDAAAAQAVAARLAKGEDPGAIAKSLGVDAITYADKPRTAIADPKVGQAAFTLPVGQIAPVKGDLGFAVIRVSKVTPGQAVTLEEIRPQLEAELRKDAAAEKVYEMTQAYDDAHGGGANLAESAKKANVPTFTIGPVSAQGAGPQGQPVSGINPKLLATAFSLPQGGESGVEEAGNGEYYAVRVEKITPKSMPPLAEVKPQLVRVWMMREMVKRLQVKADELAARVRKGETLEAVASSVGARVGRATGLDRRNAGQSQALSQDALIKTFGAKPGEVYTAEAPTFGLVVAKLEAVRAPTGPTLARMTEESRPQMTESTFREIQADAQKAAGTLVKVKTYPNNARLAIGLEPIEPKKDAPAPKTEKAK</sequence>
<keyword evidence="3" id="KW-1003">Cell membrane</keyword>
<feature type="transmembrane region" description="Helical" evidence="14">
    <location>
        <begin position="12"/>
        <end position="30"/>
    </location>
</feature>
<dbReference type="RefSeq" id="WP_377366704.1">
    <property type="nucleotide sequence ID" value="NZ_JAOTJD010000001.1"/>
</dbReference>
<evidence type="ECO:0000313" key="16">
    <source>
        <dbReference type="EMBL" id="MFD3262479.1"/>
    </source>
</evidence>
<name>A0ABW6CHD0_9CAUL</name>
<dbReference type="InterPro" id="IPR052029">
    <property type="entry name" value="PpiD_chaperone"/>
</dbReference>
<dbReference type="PANTHER" id="PTHR47529">
    <property type="entry name" value="PEPTIDYL-PROLYL CIS-TRANS ISOMERASE D"/>
    <property type="match status" value="1"/>
</dbReference>
<evidence type="ECO:0000313" key="17">
    <source>
        <dbReference type="Proteomes" id="UP001598130"/>
    </source>
</evidence>
<evidence type="ECO:0000256" key="13">
    <source>
        <dbReference type="ARBA" id="ARBA00042775"/>
    </source>
</evidence>
<protein>
    <recommendedName>
        <fullName evidence="2">Parvulin-like PPIase</fullName>
    </recommendedName>
    <alternativeName>
        <fullName evidence="9">Peptidyl-prolyl cis-trans isomerase plp</fullName>
    </alternativeName>
    <alternativeName>
        <fullName evidence="12">Periplasmic chaperone PpiD</fullName>
    </alternativeName>
    <alternativeName>
        <fullName evidence="13">Periplasmic folding chaperone</fullName>
    </alternativeName>
    <alternativeName>
        <fullName evidence="10">Rotamase plp</fullName>
    </alternativeName>
</protein>
<dbReference type="Proteomes" id="UP001598130">
    <property type="component" value="Unassembled WGS sequence"/>
</dbReference>
<comment type="subcellular location">
    <subcellularLocation>
        <location evidence="1">Cell inner membrane</location>
        <topology evidence="1">Single-pass type II membrane protein</topology>
        <orientation evidence="1">Periplasmic side</orientation>
    </subcellularLocation>
</comment>
<evidence type="ECO:0000256" key="5">
    <source>
        <dbReference type="ARBA" id="ARBA00022692"/>
    </source>
</evidence>
<evidence type="ECO:0000256" key="12">
    <source>
        <dbReference type="ARBA" id="ARBA00040743"/>
    </source>
</evidence>
<dbReference type="PANTHER" id="PTHR47529:SF1">
    <property type="entry name" value="PERIPLASMIC CHAPERONE PPID"/>
    <property type="match status" value="1"/>
</dbReference>
<dbReference type="Gene3D" id="3.10.50.40">
    <property type="match status" value="1"/>
</dbReference>
<feature type="domain" description="PpiC" evidence="15">
    <location>
        <begin position="395"/>
        <end position="477"/>
    </location>
</feature>
<comment type="similarity">
    <text evidence="11">Belongs to the PpiD chaperone family.</text>
</comment>
<keyword evidence="7 14" id="KW-0472">Membrane</keyword>
<reference evidence="16 17" key="1">
    <citation type="submission" date="2022-09" db="EMBL/GenBank/DDBJ databases">
        <title>New species of Phenylobacterium.</title>
        <authorList>
            <person name="Mieszkin S."/>
        </authorList>
    </citation>
    <scope>NUCLEOTIDE SEQUENCE [LARGE SCALE GENOMIC DNA]</scope>
    <source>
        <strain evidence="16 17">HK31-G</strain>
    </source>
</reference>
<evidence type="ECO:0000256" key="1">
    <source>
        <dbReference type="ARBA" id="ARBA00004382"/>
    </source>
</evidence>
<gene>
    <name evidence="16" type="ORF">OCL97_00705</name>
</gene>
<evidence type="ECO:0000256" key="8">
    <source>
        <dbReference type="ARBA" id="ARBA00023186"/>
    </source>
</evidence>
<accession>A0ABW6CHD0</accession>
<dbReference type="SUPFAM" id="SSF54534">
    <property type="entry name" value="FKBP-like"/>
    <property type="match status" value="1"/>
</dbReference>
<dbReference type="InterPro" id="IPR000297">
    <property type="entry name" value="PPIase_PpiC"/>
</dbReference>
<evidence type="ECO:0000256" key="4">
    <source>
        <dbReference type="ARBA" id="ARBA00022519"/>
    </source>
</evidence>
<dbReference type="InterPro" id="IPR046357">
    <property type="entry name" value="PPIase_dom_sf"/>
</dbReference>
<comment type="caution">
    <text evidence="16">The sequence shown here is derived from an EMBL/GenBank/DDBJ whole genome shotgun (WGS) entry which is preliminary data.</text>
</comment>
<evidence type="ECO:0000259" key="15">
    <source>
        <dbReference type="Pfam" id="PF13145"/>
    </source>
</evidence>
<evidence type="ECO:0000256" key="3">
    <source>
        <dbReference type="ARBA" id="ARBA00022475"/>
    </source>
</evidence>
<evidence type="ECO:0000256" key="9">
    <source>
        <dbReference type="ARBA" id="ARBA00030642"/>
    </source>
</evidence>
<keyword evidence="17" id="KW-1185">Reference proteome</keyword>
<feature type="domain" description="PpiC" evidence="15">
    <location>
        <begin position="248"/>
        <end position="365"/>
    </location>
</feature>
<keyword evidence="6 14" id="KW-1133">Transmembrane helix</keyword>
<evidence type="ECO:0000256" key="2">
    <source>
        <dbReference type="ARBA" id="ARBA00018370"/>
    </source>
</evidence>